<dbReference type="InParanoid" id="H9GLG2"/>
<dbReference type="CDD" id="cd00063">
    <property type="entry name" value="FN3"/>
    <property type="match status" value="1"/>
</dbReference>
<dbReference type="Pfam" id="PF09294">
    <property type="entry name" value="Interfer-bind"/>
    <property type="match status" value="2"/>
</dbReference>
<dbReference type="InterPro" id="IPR050650">
    <property type="entry name" value="Type-II_Cytokine-TF_Rcpt"/>
</dbReference>
<dbReference type="InterPro" id="IPR013783">
    <property type="entry name" value="Ig-like_fold"/>
</dbReference>
<keyword evidence="2" id="KW-1133">Transmembrane helix</keyword>
<dbReference type="GO" id="GO:0019955">
    <property type="term" value="F:cytokine binding"/>
    <property type="evidence" value="ECO:0007669"/>
    <property type="project" value="Ensembl"/>
</dbReference>
<dbReference type="OrthoDB" id="9944680at2759"/>
<dbReference type="GO" id="GO:0007259">
    <property type="term" value="P:cell surface receptor signaling pathway via JAK-STAT"/>
    <property type="evidence" value="ECO:0007669"/>
    <property type="project" value="Ensembl"/>
</dbReference>
<reference evidence="4" key="1">
    <citation type="submission" date="2009-12" db="EMBL/GenBank/DDBJ databases">
        <title>The Genome Sequence of Anolis carolinensis (Green Anole Lizard).</title>
        <authorList>
            <consortium name="The Genome Sequencing Platform"/>
            <person name="Di Palma F."/>
            <person name="Alfoldi J."/>
            <person name="Heiman D."/>
            <person name="Young S."/>
            <person name="Grabherr M."/>
            <person name="Johnson J."/>
            <person name="Lander E.S."/>
            <person name="Lindblad-Toh K."/>
        </authorList>
    </citation>
    <scope>NUCLEOTIDE SEQUENCE [LARGE SCALE GENOMIC DNA]</scope>
    <source>
        <strain evidence="4">JBL SC #1</strain>
    </source>
</reference>
<dbReference type="STRING" id="28377.ENSACAP00000014482"/>
<dbReference type="eggNOG" id="ENOG502RISU">
    <property type="taxonomic scope" value="Eukaryota"/>
</dbReference>
<dbReference type="FunFam" id="2.60.40.10:FF:000842">
    <property type="entry name" value="Interferon receptor 1 isoform 4"/>
    <property type="match status" value="1"/>
</dbReference>
<reference evidence="4" key="3">
    <citation type="submission" date="2025-09" db="UniProtKB">
        <authorList>
            <consortium name="Ensembl"/>
        </authorList>
    </citation>
    <scope>IDENTIFICATION</scope>
</reference>
<dbReference type="InterPro" id="IPR015373">
    <property type="entry name" value="Interferon/interleukin_rcp_dom"/>
</dbReference>
<evidence type="ECO:0000313" key="4">
    <source>
        <dbReference type="Ensembl" id="ENSACAP00000014482.3"/>
    </source>
</evidence>
<evidence type="ECO:0000256" key="1">
    <source>
        <dbReference type="SAM" id="MobiDB-lite"/>
    </source>
</evidence>
<dbReference type="HOGENOM" id="CLU_035134_0_0_1"/>
<dbReference type="GO" id="GO:0004905">
    <property type="term" value="F:type I interferon receptor activity"/>
    <property type="evidence" value="ECO:0007669"/>
    <property type="project" value="Ensembl"/>
</dbReference>
<feature type="transmembrane region" description="Helical" evidence="2">
    <location>
        <begin position="407"/>
        <end position="429"/>
    </location>
</feature>
<dbReference type="Bgee" id="ENSACAG00000014749">
    <property type="expression patterns" value="Expressed in lung and 13 other cell types or tissues"/>
</dbReference>
<dbReference type="PANTHER" id="PTHR20859">
    <property type="entry name" value="INTERFERON/INTERLEUKIN RECEPTOR"/>
    <property type="match status" value="1"/>
</dbReference>
<dbReference type="GeneTree" id="ENSGT00940000158406"/>
<evidence type="ECO:0000256" key="2">
    <source>
        <dbReference type="SAM" id="Phobius"/>
    </source>
</evidence>
<dbReference type="KEGG" id="acs:103281135"/>
<evidence type="ECO:0000313" key="5">
    <source>
        <dbReference type="Proteomes" id="UP000001646"/>
    </source>
</evidence>
<keyword evidence="2" id="KW-0472">Membrane</keyword>
<dbReference type="GO" id="GO:0019221">
    <property type="term" value="P:cytokine-mediated signaling pathway"/>
    <property type="evidence" value="ECO:0000318"/>
    <property type="project" value="GO_Central"/>
</dbReference>
<sequence length="525" mass="59631">MCNVDVVDTTIILKWEWDNPCDLNVTFSTRYQQNQENEEISPDTWSAILECQDITTTECDLSSTILEYLENYTVGVRADTTQDYSPWADLTFCPFMNAKIGPPGVWLDSINGNEKIIILNPEINKPVKMWESENLCYNLTIWKNSSHPEEKTGPVFPGQFIHDLEPETTYCLKVNAFLPYNNGLYSPEYCKRTPKAWTGLPVPEHLQVHALNMKCVLYWDYLYEGNVSFLVQSLFGHKSRSSPDISKNWINVSGCENVQTAHCDISDFVGFDGIYYFQIQAVQNHKKSPWSKMQRFEPHRDNNLGPPSIKLNASEDSLQISVASPGEVENNSMSKLYPLTYQIWYWPNSSYNKKKEFVDKTSPPYVISGLSPSTLYCVQVQAFAQQYNKSSEFSNVSCIEIAKGNFLAVYIPIAIFVAVILLIIGFIYFTHFICKQVKYVFFPKCNPPLTIENIGGKDVSSSYLLTSEEPTEDCVVIVDNSSPNDVDLVDVKDLREQEEISQDSGNYSNNSGSKGSLQTTEQKET</sequence>
<dbReference type="GO" id="GO:0008269">
    <property type="term" value="F:JAK pathway signal transduction adaptor activity"/>
    <property type="evidence" value="ECO:0007669"/>
    <property type="project" value="Ensembl"/>
</dbReference>
<dbReference type="GO" id="GO:0006357">
    <property type="term" value="P:regulation of transcription by RNA polymerase II"/>
    <property type="evidence" value="ECO:0007669"/>
    <property type="project" value="Ensembl"/>
</dbReference>
<dbReference type="GeneID" id="103281135"/>
<dbReference type="GO" id="GO:0004896">
    <property type="term" value="F:cytokine receptor activity"/>
    <property type="evidence" value="ECO:0000318"/>
    <property type="project" value="GO_Central"/>
</dbReference>
<dbReference type="AlphaFoldDB" id="H9GLG2"/>
<protein>
    <submittedName>
        <fullName evidence="4">Interferon alpha and beta receptor subunit 1</fullName>
    </submittedName>
</protein>
<dbReference type="GO" id="GO:1900182">
    <property type="term" value="P:positive regulation of protein localization to nucleus"/>
    <property type="evidence" value="ECO:0007669"/>
    <property type="project" value="Ensembl"/>
</dbReference>
<feature type="compositionally biased region" description="Low complexity" evidence="1">
    <location>
        <begin position="504"/>
        <end position="516"/>
    </location>
</feature>
<accession>H9GLG2</accession>
<feature type="region of interest" description="Disordered" evidence="1">
    <location>
        <begin position="497"/>
        <end position="525"/>
    </location>
</feature>
<proteinExistence type="predicted"/>
<dbReference type="InterPro" id="IPR003961">
    <property type="entry name" value="FN3_dom"/>
</dbReference>
<dbReference type="Ensembl" id="ENSACAT00000014777.3">
    <property type="protein sequence ID" value="ENSACAP00000014482.3"/>
    <property type="gene ID" value="ENSACAG00000014749.3"/>
</dbReference>
<organism evidence="4 5">
    <name type="scientific">Anolis carolinensis</name>
    <name type="common">Green anole</name>
    <name type="synonym">American chameleon</name>
    <dbReference type="NCBI Taxonomy" id="28377"/>
    <lineage>
        <taxon>Eukaryota</taxon>
        <taxon>Metazoa</taxon>
        <taxon>Chordata</taxon>
        <taxon>Craniata</taxon>
        <taxon>Vertebrata</taxon>
        <taxon>Euteleostomi</taxon>
        <taxon>Lepidosauria</taxon>
        <taxon>Squamata</taxon>
        <taxon>Bifurcata</taxon>
        <taxon>Unidentata</taxon>
        <taxon>Episquamata</taxon>
        <taxon>Toxicofera</taxon>
        <taxon>Iguania</taxon>
        <taxon>Dactyloidae</taxon>
        <taxon>Anolis</taxon>
    </lineage>
</organism>
<dbReference type="PANTHER" id="PTHR20859:SF54">
    <property type="entry name" value="INTERFERON ALPHA_BETA RECEPTOR 1"/>
    <property type="match status" value="1"/>
</dbReference>
<dbReference type="SMART" id="SM00060">
    <property type="entry name" value="FN3"/>
    <property type="match status" value="2"/>
</dbReference>
<evidence type="ECO:0000259" key="3">
    <source>
        <dbReference type="PROSITE" id="PS50853"/>
    </source>
</evidence>
<gene>
    <name evidence="4" type="primary">IFNAR1</name>
</gene>
<dbReference type="Pfam" id="PF01108">
    <property type="entry name" value="Tissue_fac"/>
    <property type="match status" value="1"/>
</dbReference>
<name>H9GLG2_ANOCA</name>
<dbReference type="SUPFAM" id="SSF49265">
    <property type="entry name" value="Fibronectin type III"/>
    <property type="match status" value="4"/>
</dbReference>
<dbReference type="InterPro" id="IPR036116">
    <property type="entry name" value="FN3_sf"/>
</dbReference>
<keyword evidence="5" id="KW-1185">Reference proteome</keyword>
<feature type="domain" description="Fibronectin type-III" evidence="3">
    <location>
        <begin position="303"/>
        <end position="404"/>
    </location>
</feature>
<dbReference type="PROSITE" id="PS50853">
    <property type="entry name" value="FN3"/>
    <property type="match status" value="1"/>
</dbReference>
<dbReference type="GO" id="GO:0035458">
    <property type="term" value="P:cellular response to interferon-beta"/>
    <property type="evidence" value="ECO:0007669"/>
    <property type="project" value="Ensembl"/>
</dbReference>
<dbReference type="GO" id="GO:1901857">
    <property type="term" value="P:positive regulation of cellular respiration"/>
    <property type="evidence" value="ECO:0007669"/>
    <property type="project" value="Ensembl"/>
</dbReference>
<keyword evidence="2" id="KW-0812">Transmembrane</keyword>
<dbReference type="Gene3D" id="2.60.40.10">
    <property type="entry name" value="Immunoglobulins"/>
    <property type="match status" value="4"/>
</dbReference>
<dbReference type="CTD" id="3454"/>
<dbReference type="Proteomes" id="UP000001646">
    <property type="component" value="Unplaced"/>
</dbReference>
<dbReference type="GO" id="GO:0043235">
    <property type="term" value="C:receptor complex"/>
    <property type="evidence" value="ECO:0007669"/>
    <property type="project" value="Ensembl"/>
</dbReference>
<reference evidence="4" key="2">
    <citation type="submission" date="2025-08" db="UniProtKB">
        <authorList>
            <consortium name="Ensembl"/>
        </authorList>
    </citation>
    <scope>IDENTIFICATION</scope>
</reference>
<dbReference type="GO" id="GO:0005886">
    <property type="term" value="C:plasma membrane"/>
    <property type="evidence" value="ECO:0000318"/>
    <property type="project" value="GO_Central"/>
</dbReference>